<dbReference type="PANTHER" id="PTHR33223">
    <property type="entry name" value="CCHC-TYPE DOMAIN-CONTAINING PROTEIN"/>
    <property type="match status" value="1"/>
</dbReference>
<dbReference type="EMBL" id="SZYD01000014">
    <property type="protein sequence ID" value="KAD4180068.1"/>
    <property type="molecule type" value="Genomic_DNA"/>
</dbReference>
<feature type="region of interest" description="Disordered" evidence="2">
    <location>
        <begin position="386"/>
        <end position="433"/>
    </location>
</feature>
<feature type="coiled-coil region" evidence="1">
    <location>
        <begin position="75"/>
        <end position="102"/>
    </location>
</feature>
<name>A0A5N6N0E4_9ASTR</name>
<organism evidence="3 4">
    <name type="scientific">Mikania micrantha</name>
    <name type="common">bitter vine</name>
    <dbReference type="NCBI Taxonomy" id="192012"/>
    <lineage>
        <taxon>Eukaryota</taxon>
        <taxon>Viridiplantae</taxon>
        <taxon>Streptophyta</taxon>
        <taxon>Embryophyta</taxon>
        <taxon>Tracheophyta</taxon>
        <taxon>Spermatophyta</taxon>
        <taxon>Magnoliopsida</taxon>
        <taxon>eudicotyledons</taxon>
        <taxon>Gunneridae</taxon>
        <taxon>Pentapetalae</taxon>
        <taxon>asterids</taxon>
        <taxon>campanulids</taxon>
        <taxon>Asterales</taxon>
        <taxon>Asteraceae</taxon>
        <taxon>Asteroideae</taxon>
        <taxon>Heliantheae alliance</taxon>
        <taxon>Eupatorieae</taxon>
        <taxon>Mikania</taxon>
    </lineage>
</organism>
<dbReference type="PANTHER" id="PTHR33223:SF9">
    <property type="entry name" value="RETROTRANSPOSON GAG DOMAIN-CONTAINING PROTEIN"/>
    <property type="match status" value="1"/>
</dbReference>
<sequence>MASQPRSTSALPTVSATITNVPSQIPVFTKKSDNSGKKTNFVVESIPSTRMTTTAPILVSNNDILSMFQQVQQQMKDQQWMNQRLIREMESLKAEKNKKVEVTTPIAPRILDFGISGMSENHPGDFIPMQTSIGTSSGSQDLGISRDNLLIPRTSLPTLITGNTYNYSSIDTTNFGSSQETGISPQVAKEIQKIRDMISSVPGVVKPIPEVPAITHMISRFAPPICDAEIPKRFQTPTMKLYDGTTDPEEHVAQYRERMETNHIPPHLKEAWPDESLRSYVKKFGRESLDIPNLDITTAVQAFKMGLQRNSPFYDDLVMNPCRNMDEVRNREKARWPPKDKKFAAKDKSKRCAFHEDFGHVTEECIALRKEISYLLSKCHLKELPGKRKERRQDPDGFPKRAASPPKDAKPEDTPKKLRWRMENGERPAKTSTLTTETVISFEEQDRENIMDPHHDGLVITLYVANHYVRMIFIDGGSSVNIIQLETLKRMNIPESEITTKSLVIDIHRQRKFGKHHPIGDAQKDEYP</sequence>
<evidence type="ECO:0000256" key="2">
    <source>
        <dbReference type="SAM" id="MobiDB-lite"/>
    </source>
</evidence>
<accession>A0A5N6N0E4</accession>
<dbReference type="AlphaFoldDB" id="A0A5N6N0E4"/>
<evidence type="ECO:0000313" key="4">
    <source>
        <dbReference type="Proteomes" id="UP000326396"/>
    </source>
</evidence>
<evidence type="ECO:0000256" key="1">
    <source>
        <dbReference type="SAM" id="Coils"/>
    </source>
</evidence>
<protein>
    <recommendedName>
        <fullName evidence="5">Retrotransposon gag domain-containing protein</fullName>
    </recommendedName>
</protein>
<dbReference type="Proteomes" id="UP000326396">
    <property type="component" value="Linkage Group LG4"/>
</dbReference>
<dbReference type="OrthoDB" id="1752268at2759"/>
<feature type="compositionally biased region" description="Basic and acidic residues" evidence="2">
    <location>
        <begin position="407"/>
        <end position="429"/>
    </location>
</feature>
<proteinExistence type="predicted"/>
<keyword evidence="4" id="KW-1185">Reference proteome</keyword>
<keyword evidence="1" id="KW-0175">Coiled coil</keyword>
<feature type="compositionally biased region" description="Basic and acidic residues" evidence="2">
    <location>
        <begin position="386"/>
        <end position="399"/>
    </location>
</feature>
<evidence type="ECO:0008006" key="5">
    <source>
        <dbReference type="Google" id="ProtNLM"/>
    </source>
</evidence>
<evidence type="ECO:0000313" key="3">
    <source>
        <dbReference type="EMBL" id="KAD4180068.1"/>
    </source>
</evidence>
<comment type="caution">
    <text evidence="3">The sequence shown here is derived from an EMBL/GenBank/DDBJ whole genome shotgun (WGS) entry which is preliminary data.</text>
</comment>
<reference evidence="3 4" key="1">
    <citation type="submission" date="2019-05" db="EMBL/GenBank/DDBJ databases">
        <title>Mikania micrantha, genome provides insights into the molecular mechanism of rapid growth.</title>
        <authorList>
            <person name="Liu B."/>
        </authorList>
    </citation>
    <scope>NUCLEOTIDE SEQUENCE [LARGE SCALE GENOMIC DNA]</scope>
    <source>
        <strain evidence="3">NLD-2019</strain>
        <tissue evidence="3">Leaf</tissue>
    </source>
</reference>
<gene>
    <name evidence="3" type="ORF">E3N88_28659</name>
</gene>